<dbReference type="EMBL" id="WVTA01000013">
    <property type="protein sequence ID" value="KAK3202998.1"/>
    <property type="molecule type" value="Genomic_DNA"/>
</dbReference>
<evidence type="ECO:0000313" key="3">
    <source>
        <dbReference type="Proteomes" id="UP001280581"/>
    </source>
</evidence>
<organism evidence="2 3">
    <name type="scientific">Pseudopithomyces chartarum</name>
    <dbReference type="NCBI Taxonomy" id="1892770"/>
    <lineage>
        <taxon>Eukaryota</taxon>
        <taxon>Fungi</taxon>
        <taxon>Dikarya</taxon>
        <taxon>Ascomycota</taxon>
        <taxon>Pezizomycotina</taxon>
        <taxon>Dothideomycetes</taxon>
        <taxon>Pleosporomycetidae</taxon>
        <taxon>Pleosporales</taxon>
        <taxon>Massarineae</taxon>
        <taxon>Didymosphaeriaceae</taxon>
        <taxon>Pseudopithomyces</taxon>
    </lineage>
</organism>
<feature type="domain" description="PLD phosphodiesterase" evidence="1">
    <location>
        <begin position="1"/>
        <end position="27"/>
    </location>
</feature>
<reference evidence="2 3" key="1">
    <citation type="submission" date="2021-02" db="EMBL/GenBank/DDBJ databases">
        <title>Genome assembly of Pseudopithomyces chartarum.</title>
        <authorList>
            <person name="Jauregui R."/>
            <person name="Singh J."/>
            <person name="Voisey C."/>
        </authorList>
    </citation>
    <scope>NUCLEOTIDE SEQUENCE [LARGE SCALE GENOMIC DNA]</scope>
    <source>
        <strain evidence="2 3">AGR01</strain>
    </source>
</reference>
<dbReference type="PROSITE" id="PS50035">
    <property type="entry name" value="PLD"/>
    <property type="match status" value="1"/>
</dbReference>
<comment type="caution">
    <text evidence="2">The sequence shown here is derived from an EMBL/GenBank/DDBJ whole genome shotgun (WGS) entry which is preliminary data.</text>
</comment>
<dbReference type="GO" id="GO:0003824">
    <property type="term" value="F:catalytic activity"/>
    <property type="evidence" value="ECO:0007669"/>
    <property type="project" value="InterPro"/>
</dbReference>
<dbReference type="InterPro" id="IPR001736">
    <property type="entry name" value="PLipase_D/transphosphatidylase"/>
</dbReference>
<protein>
    <recommendedName>
        <fullName evidence="1">PLD phosphodiesterase domain-containing protein</fullName>
    </recommendedName>
</protein>
<evidence type="ECO:0000313" key="2">
    <source>
        <dbReference type="EMBL" id="KAK3202998.1"/>
    </source>
</evidence>
<proteinExistence type="predicted"/>
<sequence length="398" mass="45468">MNSHSRIFEIDDDSMSYLATEDVDHTSEEHALEEEHVLEEQHEGDITETGKPTAAIFTAAIFTARNPQAIDPEKVSFNAMSRSLSALERNQIYRNVLCASGLATIFRPGPEGIRISYSRQTHGSQEPDQYLLDQDGLRRLGGLSTLSSLNWQTRHEARTWFFSNTPLSLVRVWKPDRIWTEMGFDPVEKYVEFLQIIDWDGRAYIRSLQMNLYVSRAGSGVPTKAENIQKLWELLGECVRLEDLDITLPISCFYAHDHLAMTRFFKGRGSASMPDHPHSGVAKQLRKLTQLKSLKITPVTDYRYIPLRAEITNVNAIVRLGNKGRLELSRHRQHHQVLAIENQLMGFLRGSLSTFVVIDYTTFNYLIPPRPRTLDERLYQSIIFSLGRSCQVSCEPSP</sequence>
<dbReference type="Proteomes" id="UP001280581">
    <property type="component" value="Unassembled WGS sequence"/>
</dbReference>
<evidence type="ECO:0000259" key="1">
    <source>
        <dbReference type="PROSITE" id="PS50035"/>
    </source>
</evidence>
<keyword evidence="3" id="KW-1185">Reference proteome</keyword>
<dbReference type="AlphaFoldDB" id="A0AAN6LRB5"/>
<name>A0AAN6LRB5_9PLEO</name>
<gene>
    <name evidence="2" type="ORF">GRF29_154g1423371</name>
</gene>
<accession>A0AAN6LRB5</accession>